<dbReference type="PANTHER" id="PTHR36180">
    <property type="entry name" value="DNA-BINDING PROTEIN-RELATED-RELATED"/>
    <property type="match status" value="1"/>
</dbReference>
<dbReference type="EMBL" id="BJUZ01000001">
    <property type="protein sequence ID" value="GEK93192.1"/>
    <property type="molecule type" value="Genomic_DNA"/>
</dbReference>
<sequence length="255" mass="28279">MTEITLFRFEDFDVLAAILDGEPQFAASQVAAALGYADTDQAVRKHCKAAKTYPVEMTGQVRNVKMIPERDVYRLVLRSKKPSTEAFEEKVVGEILPAIRKTGAYSVQAPVVLTEREIVAQALQITTRQVAELTAEISTLRPQAEAFQIIGEAEGELGVRDVGREVKLGQAWVTETLLARKWACKQGGKLRPAHYGLEHDYVCLRASSYKCGITGETKVRDDFKVTRKGINRLAQIIANIRAATQASASREMEMH</sequence>
<proteinExistence type="predicted"/>
<dbReference type="InterPro" id="IPR003497">
    <property type="entry name" value="BRO_N_domain"/>
</dbReference>
<reference evidence="2 3" key="1">
    <citation type="submission" date="2019-07" db="EMBL/GenBank/DDBJ databases">
        <title>Whole genome shotgun sequence of Gluconobacter wancherniae NBRC 103581.</title>
        <authorList>
            <person name="Hosoyama A."/>
            <person name="Uohara A."/>
            <person name="Ohji S."/>
            <person name="Ichikawa N."/>
        </authorList>
    </citation>
    <scope>NUCLEOTIDE SEQUENCE [LARGE SCALE GENOMIC DNA]</scope>
    <source>
        <strain evidence="2 3">NBRC 103581</strain>
    </source>
</reference>
<dbReference type="Pfam" id="PF03374">
    <property type="entry name" value="ANT"/>
    <property type="match status" value="1"/>
</dbReference>
<evidence type="ECO:0000313" key="2">
    <source>
        <dbReference type="EMBL" id="GEK93192.1"/>
    </source>
</evidence>
<evidence type="ECO:0000313" key="3">
    <source>
        <dbReference type="Proteomes" id="UP000321230"/>
    </source>
</evidence>
<dbReference type="PANTHER" id="PTHR36180:SF2">
    <property type="entry name" value="BRO FAMILY PROTEIN"/>
    <property type="match status" value="1"/>
</dbReference>
<protein>
    <recommendedName>
        <fullName evidence="1">Bro-N domain-containing protein</fullName>
    </recommendedName>
</protein>
<name>A0A511B048_9PROT</name>
<gene>
    <name evidence="2" type="ORF">GWA01_09620</name>
</gene>
<dbReference type="SMART" id="SM01040">
    <property type="entry name" value="Bro-N"/>
    <property type="match status" value="1"/>
</dbReference>
<dbReference type="AlphaFoldDB" id="A0A511B048"/>
<dbReference type="GO" id="GO:0003677">
    <property type="term" value="F:DNA binding"/>
    <property type="evidence" value="ECO:0007669"/>
    <property type="project" value="InterPro"/>
</dbReference>
<dbReference type="Pfam" id="PF02498">
    <property type="entry name" value="Bro-N"/>
    <property type="match status" value="1"/>
</dbReference>
<feature type="domain" description="Bro-N" evidence="1">
    <location>
        <begin position="1"/>
        <end position="103"/>
    </location>
</feature>
<organism evidence="2 3">
    <name type="scientific">Gluconobacter wancherniae NBRC 103581</name>
    <dbReference type="NCBI Taxonomy" id="656744"/>
    <lineage>
        <taxon>Bacteria</taxon>
        <taxon>Pseudomonadati</taxon>
        <taxon>Pseudomonadota</taxon>
        <taxon>Alphaproteobacteria</taxon>
        <taxon>Acetobacterales</taxon>
        <taxon>Acetobacteraceae</taxon>
        <taxon>Gluconobacter</taxon>
    </lineage>
</organism>
<dbReference type="PROSITE" id="PS51750">
    <property type="entry name" value="BRO_N"/>
    <property type="match status" value="1"/>
</dbReference>
<keyword evidence="3" id="KW-1185">Reference proteome</keyword>
<accession>A0A511B048</accession>
<dbReference type="InterPro" id="IPR005039">
    <property type="entry name" value="Ant_C"/>
</dbReference>
<dbReference type="Proteomes" id="UP000321230">
    <property type="component" value="Unassembled WGS sequence"/>
</dbReference>
<dbReference type="RefSeq" id="WP_186819460.1">
    <property type="nucleotide sequence ID" value="NZ_BARC01000011.1"/>
</dbReference>
<comment type="caution">
    <text evidence="2">The sequence shown here is derived from an EMBL/GenBank/DDBJ whole genome shotgun (WGS) entry which is preliminary data.</text>
</comment>
<evidence type="ECO:0000259" key="1">
    <source>
        <dbReference type="PROSITE" id="PS51750"/>
    </source>
</evidence>